<feature type="transmembrane region" description="Helical" evidence="6">
    <location>
        <begin position="237"/>
        <end position="256"/>
    </location>
</feature>
<feature type="transmembrane region" description="Helical" evidence="6">
    <location>
        <begin position="404"/>
        <end position="427"/>
    </location>
</feature>
<protein>
    <recommendedName>
        <fullName evidence="7">Major facilitator superfamily (MFS) profile domain-containing protein</fullName>
    </recommendedName>
</protein>
<reference evidence="8" key="1">
    <citation type="journal article" date="2019" name="Beilstein J. Org. Chem.">
        <title>Nanangenines: drimane sesquiterpenoids as the dominant metabolite cohort of a novel Australian fungus, Aspergillus nanangensis.</title>
        <authorList>
            <person name="Lacey H.J."/>
            <person name="Gilchrist C.L.M."/>
            <person name="Crombie A."/>
            <person name="Kalaitzis J.A."/>
            <person name="Vuong D."/>
            <person name="Rutledge P.J."/>
            <person name="Turner P."/>
            <person name="Pitt J.I."/>
            <person name="Lacey E."/>
            <person name="Chooi Y.H."/>
            <person name="Piggott A.M."/>
        </authorList>
    </citation>
    <scope>NUCLEOTIDE SEQUENCE</scope>
    <source>
        <strain evidence="8">MST-FP2251</strain>
    </source>
</reference>
<keyword evidence="9" id="KW-1185">Reference proteome</keyword>
<dbReference type="Gene3D" id="1.20.1250.20">
    <property type="entry name" value="MFS general substrate transporter like domains"/>
    <property type="match status" value="1"/>
</dbReference>
<evidence type="ECO:0000256" key="5">
    <source>
        <dbReference type="ARBA" id="ARBA00023136"/>
    </source>
</evidence>
<dbReference type="EMBL" id="VCAU01000014">
    <property type="protein sequence ID" value="KAF9892136.1"/>
    <property type="molecule type" value="Genomic_DNA"/>
</dbReference>
<dbReference type="GO" id="GO:0022857">
    <property type="term" value="F:transmembrane transporter activity"/>
    <property type="evidence" value="ECO:0007669"/>
    <property type="project" value="InterPro"/>
</dbReference>
<dbReference type="PANTHER" id="PTHR23501">
    <property type="entry name" value="MAJOR FACILITATOR SUPERFAMILY"/>
    <property type="match status" value="1"/>
</dbReference>
<comment type="similarity">
    <text evidence="2">Belongs to the major facilitator superfamily. TCR/Tet family.</text>
</comment>
<dbReference type="InterPro" id="IPR036259">
    <property type="entry name" value="MFS_trans_sf"/>
</dbReference>
<organism evidence="8 9">
    <name type="scientific">Aspergillus nanangensis</name>
    <dbReference type="NCBI Taxonomy" id="2582783"/>
    <lineage>
        <taxon>Eukaryota</taxon>
        <taxon>Fungi</taxon>
        <taxon>Dikarya</taxon>
        <taxon>Ascomycota</taxon>
        <taxon>Pezizomycotina</taxon>
        <taxon>Eurotiomycetes</taxon>
        <taxon>Eurotiomycetidae</taxon>
        <taxon>Eurotiales</taxon>
        <taxon>Aspergillaceae</taxon>
        <taxon>Aspergillus</taxon>
        <taxon>Aspergillus subgen. Circumdati</taxon>
    </lineage>
</organism>
<dbReference type="PROSITE" id="PS50850">
    <property type="entry name" value="MFS"/>
    <property type="match status" value="1"/>
</dbReference>
<sequence length="531" mass="57284">MEELAPSHNEGRGRILAIMTAISSSVFLAGLDMTIIATAIPTITGDLHSAAGYTWIGSAYMIGYAAGSCIWANLSDIWGRRPILLIVVAWFFASSLICAMAVNISMLIAGRALQGVAGGGLIQLGTIVISDLFSVRHRSLYLGALEIAWVVSGGVGPVLGGAFSEHVSWRWCFWINLPICGVAFVLLLFMNVHNPKTKMVDGIQAVDWCGIITILGFILMLLLGLDFGGETFPWGSPTVICLIIFGFVCFLAFLGCEKYLAKYPLVPFRAFSHPSNMATLVVLFVHGFVFIAGDYYVPLYLQSVLEVSPMWSGIYILPSAVTEGVASMLAAVMIRYTGRYEELIWLGLAVMTLGNGLHIRLDASSTVGEVIAYRVISCVGSGLLFQPPIVAIQARVSQEMTAMATATAGVVLSLANSCSVVIGGVIFQNSMRRMSSRFLAVGLPESIAARLTGGSAAANIQLIQTITDAQQRQTVKEVFSWSLRNMWIVYTSVSILGMLLGVLIKKTTLNEGHIETQTGLKREDYVQPSIL</sequence>
<reference evidence="8" key="2">
    <citation type="submission" date="2020-02" db="EMBL/GenBank/DDBJ databases">
        <authorList>
            <person name="Gilchrist C.L.M."/>
            <person name="Chooi Y.-H."/>
        </authorList>
    </citation>
    <scope>NUCLEOTIDE SEQUENCE</scope>
    <source>
        <strain evidence="8">MST-FP2251</strain>
    </source>
</reference>
<evidence type="ECO:0000259" key="7">
    <source>
        <dbReference type="PROSITE" id="PS50850"/>
    </source>
</evidence>
<feature type="transmembrane region" description="Helical" evidence="6">
    <location>
        <begin position="140"/>
        <end position="161"/>
    </location>
</feature>
<feature type="transmembrane region" description="Helical" evidence="6">
    <location>
        <begin position="52"/>
        <end position="71"/>
    </location>
</feature>
<dbReference type="GO" id="GO:0005886">
    <property type="term" value="C:plasma membrane"/>
    <property type="evidence" value="ECO:0007669"/>
    <property type="project" value="TreeGrafter"/>
</dbReference>
<dbReference type="Gene3D" id="1.20.1720.10">
    <property type="entry name" value="Multidrug resistance protein D"/>
    <property type="match status" value="1"/>
</dbReference>
<accession>A0AAD4GWS1</accession>
<feature type="transmembrane region" description="Helical" evidence="6">
    <location>
        <begin position="309"/>
        <end position="331"/>
    </location>
</feature>
<evidence type="ECO:0000256" key="2">
    <source>
        <dbReference type="ARBA" id="ARBA00007520"/>
    </source>
</evidence>
<keyword evidence="4 6" id="KW-1133">Transmembrane helix</keyword>
<feature type="transmembrane region" description="Helical" evidence="6">
    <location>
        <begin position="15"/>
        <end position="40"/>
    </location>
</feature>
<evidence type="ECO:0000256" key="4">
    <source>
        <dbReference type="ARBA" id="ARBA00022989"/>
    </source>
</evidence>
<dbReference type="PANTHER" id="PTHR23501:SF158">
    <property type="entry name" value="TRANSPORTER, PUTATIVE (AFU_ORTHOLOGUE AFUA_5G14490)-RELATED"/>
    <property type="match status" value="1"/>
</dbReference>
<dbReference type="SUPFAM" id="SSF103473">
    <property type="entry name" value="MFS general substrate transporter"/>
    <property type="match status" value="1"/>
</dbReference>
<feature type="transmembrane region" description="Helical" evidence="6">
    <location>
        <begin position="83"/>
        <end position="106"/>
    </location>
</feature>
<evidence type="ECO:0000256" key="3">
    <source>
        <dbReference type="ARBA" id="ARBA00022692"/>
    </source>
</evidence>
<feature type="domain" description="Major facilitator superfamily (MFS) profile" evidence="7">
    <location>
        <begin position="18"/>
        <end position="509"/>
    </location>
</feature>
<feature type="transmembrane region" description="Helical" evidence="6">
    <location>
        <begin position="173"/>
        <end position="193"/>
    </location>
</feature>
<comment type="subcellular location">
    <subcellularLocation>
        <location evidence="1">Membrane</location>
        <topology evidence="1">Multi-pass membrane protein</topology>
    </subcellularLocation>
</comment>
<feature type="transmembrane region" description="Helical" evidence="6">
    <location>
        <begin position="112"/>
        <end position="133"/>
    </location>
</feature>
<feature type="transmembrane region" description="Helical" evidence="6">
    <location>
        <begin position="343"/>
        <end position="359"/>
    </location>
</feature>
<feature type="transmembrane region" description="Helical" evidence="6">
    <location>
        <begin position="277"/>
        <end position="297"/>
    </location>
</feature>
<dbReference type="InterPro" id="IPR011701">
    <property type="entry name" value="MFS"/>
</dbReference>
<gene>
    <name evidence="8" type="ORF">FE257_002542</name>
</gene>
<dbReference type="Pfam" id="PF07690">
    <property type="entry name" value="MFS_1"/>
    <property type="match status" value="1"/>
</dbReference>
<keyword evidence="3 6" id="KW-0812">Transmembrane</keyword>
<name>A0AAD4GWS1_ASPNN</name>
<feature type="transmembrane region" description="Helical" evidence="6">
    <location>
        <begin position="371"/>
        <end position="392"/>
    </location>
</feature>
<evidence type="ECO:0000313" key="9">
    <source>
        <dbReference type="Proteomes" id="UP001194746"/>
    </source>
</evidence>
<evidence type="ECO:0000313" key="8">
    <source>
        <dbReference type="EMBL" id="KAF9892136.1"/>
    </source>
</evidence>
<dbReference type="FunFam" id="1.20.1720.10:FF:000014">
    <property type="entry name" value="MFS drug transporter, putative"/>
    <property type="match status" value="1"/>
</dbReference>
<comment type="caution">
    <text evidence="8">The sequence shown here is derived from an EMBL/GenBank/DDBJ whole genome shotgun (WGS) entry which is preliminary data.</text>
</comment>
<evidence type="ECO:0000256" key="1">
    <source>
        <dbReference type="ARBA" id="ARBA00004141"/>
    </source>
</evidence>
<dbReference type="AlphaFoldDB" id="A0AAD4GWS1"/>
<dbReference type="Proteomes" id="UP001194746">
    <property type="component" value="Unassembled WGS sequence"/>
</dbReference>
<dbReference type="InterPro" id="IPR020846">
    <property type="entry name" value="MFS_dom"/>
</dbReference>
<keyword evidence="5 6" id="KW-0472">Membrane</keyword>
<feature type="transmembrane region" description="Helical" evidence="6">
    <location>
        <begin position="487"/>
        <end position="504"/>
    </location>
</feature>
<proteinExistence type="inferred from homology"/>
<evidence type="ECO:0000256" key="6">
    <source>
        <dbReference type="SAM" id="Phobius"/>
    </source>
</evidence>
<feature type="transmembrane region" description="Helical" evidence="6">
    <location>
        <begin position="205"/>
        <end position="225"/>
    </location>
</feature>